<dbReference type="EMBL" id="AP006840">
    <property type="protein sequence ID" value="BAD39759.1"/>
    <property type="molecule type" value="Genomic_DNA"/>
</dbReference>
<dbReference type="InterPro" id="IPR011044">
    <property type="entry name" value="Quino_amine_DH_bsu"/>
</dbReference>
<evidence type="ECO:0000256" key="1">
    <source>
        <dbReference type="SAM" id="SignalP"/>
    </source>
</evidence>
<reference evidence="2 3" key="1">
    <citation type="journal article" date="2004" name="Nucleic Acids Res.">
        <title>Genome sequence of Symbiobacterium thermophilum, an uncultivable bacterium that depends on microbial commensalism.</title>
        <authorList>
            <person name="Ueda K."/>
            <person name="Yamashita A."/>
            <person name="Ishikawa J."/>
            <person name="Shimada M."/>
            <person name="Watsuji T."/>
            <person name="Morimura K."/>
            <person name="Ikeda H."/>
            <person name="Hattori M."/>
            <person name="Beppu T."/>
        </authorList>
    </citation>
    <scope>NUCLEOTIDE SEQUENCE [LARGE SCALE GENOMIC DNA]</scope>
    <source>
        <strain evidence="3">T / IAM 14863</strain>
    </source>
</reference>
<dbReference type="AlphaFoldDB" id="Q67RD4"/>
<evidence type="ECO:0000313" key="2">
    <source>
        <dbReference type="EMBL" id="BAD39759.1"/>
    </source>
</evidence>
<dbReference type="KEGG" id="sth:STH774"/>
<dbReference type="STRING" id="292459.STH774"/>
<name>Q67RD4_SYMTH</name>
<protein>
    <submittedName>
        <fullName evidence="2">Uncharacterized protein</fullName>
    </submittedName>
</protein>
<gene>
    <name evidence="2" type="ordered locus">STH774</name>
</gene>
<dbReference type="SUPFAM" id="SSF50969">
    <property type="entry name" value="YVTN repeat-like/Quinoprotein amine dehydrogenase"/>
    <property type="match status" value="1"/>
</dbReference>
<feature type="chain" id="PRO_5039681629" evidence="1">
    <location>
        <begin position="22"/>
        <end position="322"/>
    </location>
</feature>
<keyword evidence="3" id="KW-1185">Reference proteome</keyword>
<dbReference type="Proteomes" id="UP000000417">
    <property type="component" value="Chromosome"/>
</dbReference>
<proteinExistence type="predicted"/>
<sequence length="322" mass="33965">MLRRVAAVLLALLLVGSAAYVNRDRSPETAAAGTPGGPVRLLLAVPAGSGSMALRPVEPDTLADLPGFDPIPVPLGLTVIDTAGLRAVGCLDLPVSDLALAPDGRRLLLWGASWDCTTGCAREGHGVYVVDPARLTQVAHLLPGNVATPRGFSPDGRYAYVEEDTGQGKLRHRVLHLATGRLGAGPVMRGPALRVLDAELLRRDREPLRPVRGHQEGGLQPHRAHAGEEELGLHRDHVAGLQRGGLLRSQDRPFVQLEPHAVADEPYPAVARPHEVLLQARPARDVHASLPELLAGGAGARLPGDHVQDLPGGVVGLHELPG</sequence>
<evidence type="ECO:0000313" key="3">
    <source>
        <dbReference type="Proteomes" id="UP000000417"/>
    </source>
</evidence>
<keyword evidence="1" id="KW-0732">Signal</keyword>
<feature type="signal peptide" evidence="1">
    <location>
        <begin position="1"/>
        <end position="21"/>
    </location>
</feature>
<dbReference type="eggNOG" id="COG3391">
    <property type="taxonomic scope" value="Bacteria"/>
</dbReference>
<accession>Q67RD4</accession>
<organism evidence="2 3">
    <name type="scientific">Symbiobacterium thermophilum (strain DSM 24528 / JCM 14929 / IAM 14863 / T)</name>
    <dbReference type="NCBI Taxonomy" id="292459"/>
    <lineage>
        <taxon>Bacteria</taxon>
        <taxon>Bacillati</taxon>
        <taxon>Bacillota</taxon>
        <taxon>Clostridia</taxon>
        <taxon>Eubacteriales</taxon>
        <taxon>Symbiobacteriaceae</taxon>
        <taxon>Symbiobacterium</taxon>
    </lineage>
</organism>
<dbReference type="HOGENOM" id="CLU_863125_0_0_9"/>
<dbReference type="Gene3D" id="2.130.10.10">
    <property type="entry name" value="YVTN repeat-like/Quinoprotein amine dehydrogenase"/>
    <property type="match status" value="1"/>
</dbReference>
<dbReference type="InterPro" id="IPR015943">
    <property type="entry name" value="WD40/YVTN_repeat-like_dom_sf"/>
</dbReference>